<comment type="cofactor">
    <cofactor evidence="2">
        <name>a divalent metal cation</name>
        <dbReference type="ChEBI" id="CHEBI:60240"/>
    </cofactor>
</comment>
<evidence type="ECO:0000259" key="11">
    <source>
        <dbReference type="Pfam" id="PF02542"/>
    </source>
</evidence>
<reference evidence="12" key="1">
    <citation type="submission" date="2018-05" db="EMBL/GenBank/DDBJ databases">
        <authorList>
            <person name="Lanie J.A."/>
            <person name="Ng W.-L."/>
            <person name="Kazmierczak K.M."/>
            <person name="Andrzejewski T.M."/>
            <person name="Davidsen T.M."/>
            <person name="Wayne K.J."/>
            <person name="Tettelin H."/>
            <person name="Glass J.I."/>
            <person name="Rusch D."/>
            <person name="Podicherti R."/>
            <person name="Tsui H.-C.T."/>
            <person name="Winkler M.E."/>
        </authorList>
    </citation>
    <scope>NUCLEOTIDE SEQUENCE</scope>
</reference>
<dbReference type="FunFam" id="3.90.550.10:FF:000003">
    <property type="entry name" value="2-C-methyl-D-erythritol 4-phosphate cytidylyltransferase"/>
    <property type="match status" value="1"/>
</dbReference>
<evidence type="ECO:0000256" key="2">
    <source>
        <dbReference type="ARBA" id="ARBA00001968"/>
    </source>
</evidence>
<dbReference type="CDD" id="cd02516">
    <property type="entry name" value="CDP-ME_synthetase"/>
    <property type="match status" value="1"/>
</dbReference>
<evidence type="ECO:0000256" key="9">
    <source>
        <dbReference type="ARBA" id="ARBA00023239"/>
    </source>
</evidence>
<dbReference type="HAMAP" id="MF_00108">
    <property type="entry name" value="IspD"/>
    <property type="match status" value="1"/>
</dbReference>
<dbReference type="FunFam" id="3.30.1330.50:FF:000003">
    <property type="entry name" value="2-C-methyl-D-erythritol 2,4-cyclodiphosphate synthase"/>
    <property type="match status" value="1"/>
</dbReference>
<sequence>MVTAIIAAGGLGSRVGADRPKQLLSVAGTTILQRSLTVLDRCSRVDEIILVMPSGELPAPLPVQALCGTPMRVVSGGPRRQDSVALGFDAASPESDLFVIHDAVRPLCPDNLIVRTLEAAERHGAAIAALPAQETVKQRAVGDSRFVGRTLARQMLVIAQTPQAFRRAVLADAIRLGRGGVEATDEAVLAERAGHRVALVDGEPQNIKITTVHDLTVVERLLGGTVAAARVGFGYDLHRLVEGRPLILAGVEIPHDRGLSGHSDADAVCHAVTDAMLGAAAAGDIGEHFPDTESRWEGAASVGLLRVVVDLVRARGFEVSNLDVVVVAERPKIGPHVIRMRESLAAAVGVDLDQVSIKGKTNEGLGAIGRGEAIAAHAVALLRMS</sequence>
<keyword evidence="6" id="KW-0548">Nucleotidyltransferase</keyword>
<dbReference type="NCBIfam" id="TIGR00453">
    <property type="entry name" value="ispD"/>
    <property type="match status" value="1"/>
</dbReference>
<dbReference type="InterPro" id="IPR003526">
    <property type="entry name" value="MECDP_synthase"/>
</dbReference>
<evidence type="ECO:0000256" key="1">
    <source>
        <dbReference type="ARBA" id="ARBA00000200"/>
    </source>
</evidence>
<dbReference type="GO" id="GO:0046872">
    <property type="term" value="F:metal ion binding"/>
    <property type="evidence" value="ECO:0007669"/>
    <property type="project" value="UniProtKB-KW"/>
</dbReference>
<dbReference type="GO" id="GO:0019288">
    <property type="term" value="P:isopentenyl diphosphate biosynthetic process, methylerythritol 4-phosphate pathway"/>
    <property type="evidence" value="ECO:0007669"/>
    <property type="project" value="UniProtKB-UniPathway"/>
</dbReference>
<keyword evidence="7" id="KW-0479">Metal-binding</keyword>
<evidence type="ECO:0000256" key="3">
    <source>
        <dbReference type="ARBA" id="ARBA00004709"/>
    </source>
</evidence>
<dbReference type="SUPFAM" id="SSF53448">
    <property type="entry name" value="Nucleotide-diphospho-sugar transferases"/>
    <property type="match status" value="1"/>
</dbReference>
<dbReference type="InterPro" id="IPR020555">
    <property type="entry name" value="MECDP_synthase_CS"/>
</dbReference>
<evidence type="ECO:0000256" key="6">
    <source>
        <dbReference type="ARBA" id="ARBA00022695"/>
    </source>
</evidence>
<dbReference type="PROSITE" id="PS01350">
    <property type="entry name" value="ISPF"/>
    <property type="match status" value="1"/>
</dbReference>
<dbReference type="InterPro" id="IPR036571">
    <property type="entry name" value="MECDP_synthase_sf"/>
</dbReference>
<accession>A0A381YN28</accession>
<comment type="pathway">
    <text evidence="3">Isoprenoid biosynthesis; isopentenyl diphosphate biosynthesis via DXP pathway; isopentenyl diphosphate from 1-deoxy-D-xylulose 5-phosphate: step 4/6.</text>
</comment>
<dbReference type="AlphaFoldDB" id="A0A381YN28"/>
<dbReference type="InterPro" id="IPR029044">
    <property type="entry name" value="Nucleotide-diphossugar_trans"/>
</dbReference>
<dbReference type="PANTHER" id="PTHR43181:SF1">
    <property type="entry name" value="2-C-METHYL-D-ERYTHRITOL 2,4-CYCLODIPHOSPHATE SYNTHASE, CHLOROPLASTIC"/>
    <property type="match status" value="1"/>
</dbReference>
<dbReference type="PANTHER" id="PTHR43181">
    <property type="entry name" value="2-C-METHYL-D-ERYTHRITOL 2,4-CYCLODIPHOSPHATE SYNTHASE, CHLOROPLASTIC"/>
    <property type="match status" value="1"/>
</dbReference>
<dbReference type="GO" id="GO:0050518">
    <property type="term" value="F:2-C-methyl-D-erythritol 4-phosphate cytidylyltransferase activity"/>
    <property type="evidence" value="ECO:0007669"/>
    <property type="project" value="InterPro"/>
</dbReference>
<dbReference type="InterPro" id="IPR001228">
    <property type="entry name" value="IspD"/>
</dbReference>
<dbReference type="Gene3D" id="3.90.550.10">
    <property type="entry name" value="Spore Coat Polysaccharide Biosynthesis Protein SpsA, Chain A"/>
    <property type="match status" value="1"/>
</dbReference>
<dbReference type="Gene3D" id="3.30.1330.50">
    <property type="entry name" value="2-C-methyl-D-erythritol 2,4-cyclodiphosphate synthase"/>
    <property type="match status" value="1"/>
</dbReference>
<keyword evidence="8" id="KW-0414">Isoprene biosynthesis</keyword>
<evidence type="ECO:0000256" key="4">
    <source>
        <dbReference type="ARBA" id="ARBA00012579"/>
    </source>
</evidence>
<dbReference type="NCBIfam" id="TIGR00151">
    <property type="entry name" value="ispF"/>
    <property type="match status" value="1"/>
</dbReference>
<name>A0A381YN28_9ZZZZ</name>
<organism evidence="12">
    <name type="scientific">marine metagenome</name>
    <dbReference type="NCBI Taxonomy" id="408172"/>
    <lineage>
        <taxon>unclassified sequences</taxon>
        <taxon>metagenomes</taxon>
        <taxon>ecological metagenomes</taxon>
    </lineage>
</organism>
<protein>
    <recommendedName>
        <fullName evidence="4">2-C-methyl-D-erythritol 2,4-cyclodiphosphate synthase</fullName>
        <ecNumber evidence="4">4.6.1.12</ecNumber>
    </recommendedName>
</protein>
<dbReference type="InterPro" id="IPR026596">
    <property type="entry name" value="IspD/F"/>
</dbReference>
<evidence type="ECO:0000256" key="5">
    <source>
        <dbReference type="ARBA" id="ARBA00022679"/>
    </source>
</evidence>
<dbReference type="GO" id="GO:0008685">
    <property type="term" value="F:2-C-methyl-D-erythritol 2,4-cyclodiphosphate synthase activity"/>
    <property type="evidence" value="ECO:0007669"/>
    <property type="project" value="UniProtKB-EC"/>
</dbReference>
<keyword evidence="10" id="KW-0511">Multifunctional enzyme</keyword>
<gene>
    <name evidence="12" type="ORF">METZ01_LOCUS131208</name>
</gene>
<dbReference type="UniPathway" id="UPA00056">
    <property type="reaction ID" value="UER00095"/>
</dbReference>
<feature type="domain" description="2-C-methyl-D-erythritol 2,4-cyclodiphosphate synthase" evidence="11">
    <location>
        <begin position="230"/>
        <end position="382"/>
    </location>
</feature>
<dbReference type="Pfam" id="PF02542">
    <property type="entry name" value="YgbB"/>
    <property type="match status" value="1"/>
</dbReference>
<evidence type="ECO:0000313" key="12">
    <source>
        <dbReference type="EMBL" id="SVA78354.1"/>
    </source>
</evidence>
<dbReference type="CDD" id="cd00554">
    <property type="entry name" value="MECDP_synthase"/>
    <property type="match status" value="1"/>
</dbReference>
<evidence type="ECO:0000256" key="10">
    <source>
        <dbReference type="ARBA" id="ARBA00023268"/>
    </source>
</evidence>
<comment type="catalytic activity">
    <reaction evidence="1">
        <text>4-CDP-2-C-methyl-D-erythritol 2-phosphate = 2-C-methyl-D-erythritol 2,4-cyclic diphosphate + CMP</text>
        <dbReference type="Rhea" id="RHEA:23864"/>
        <dbReference type="ChEBI" id="CHEBI:57919"/>
        <dbReference type="ChEBI" id="CHEBI:58483"/>
        <dbReference type="ChEBI" id="CHEBI:60377"/>
        <dbReference type="EC" id="4.6.1.12"/>
    </reaction>
</comment>
<dbReference type="GO" id="GO:0016114">
    <property type="term" value="P:terpenoid biosynthetic process"/>
    <property type="evidence" value="ECO:0007669"/>
    <property type="project" value="InterPro"/>
</dbReference>
<dbReference type="EC" id="4.6.1.12" evidence="4"/>
<dbReference type="Pfam" id="PF01128">
    <property type="entry name" value="IspD"/>
    <property type="match status" value="1"/>
</dbReference>
<dbReference type="SUPFAM" id="SSF69765">
    <property type="entry name" value="IpsF-like"/>
    <property type="match status" value="1"/>
</dbReference>
<keyword evidence="5" id="KW-0808">Transferase</keyword>
<evidence type="ECO:0000256" key="8">
    <source>
        <dbReference type="ARBA" id="ARBA00023229"/>
    </source>
</evidence>
<dbReference type="InterPro" id="IPR034683">
    <property type="entry name" value="IspD/TarI"/>
</dbReference>
<dbReference type="EMBL" id="UINC01018618">
    <property type="protein sequence ID" value="SVA78354.1"/>
    <property type="molecule type" value="Genomic_DNA"/>
</dbReference>
<proteinExistence type="inferred from homology"/>
<dbReference type="HAMAP" id="MF_00107">
    <property type="entry name" value="IspF"/>
    <property type="match status" value="1"/>
</dbReference>
<keyword evidence="9" id="KW-0456">Lyase</keyword>
<dbReference type="HAMAP" id="MF_01520">
    <property type="entry name" value="IspDF"/>
    <property type="match status" value="1"/>
</dbReference>
<evidence type="ECO:0000256" key="7">
    <source>
        <dbReference type="ARBA" id="ARBA00022723"/>
    </source>
</evidence>